<evidence type="ECO:0000256" key="5">
    <source>
        <dbReference type="SAM" id="Phobius"/>
    </source>
</evidence>
<dbReference type="AlphaFoldDB" id="A0A1D8UWM8"/>
<dbReference type="GO" id="GO:0016020">
    <property type="term" value="C:membrane"/>
    <property type="evidence" value="ECO:0007669"/>
    <property type="project" value="UniProtKB-SubCell"/>
</dbReference>
<evidence type="ECO:0000313" key="7">
    <source>
        <dbReference type="EMBL" id="AOX18054.1"/>
    </source>
</evidence>
<dbReference type="OrthoDB" id="272777at2"/>
<dbReference type="InterPro" id="IPR011701">
    <property type="entry name" value="MFS"/>
</dbReference>
<protein>
    <submittedName>
        <fullName evidence="7">MFS transporter</fullName>
    </submittedName>
</protein>
<feature type="transmembrane region" description="Helical" evidence="5">
    <location>
        <begin position="379"/>
        <end position="399"/>
    </location>
</feature>
<dbReference type="SUPFAM" id="SSF103473">
    <property type="entry name" value="MFS general substrate transporter"/>
    <property type="match status" value="1"/>
</dbReference>
<keyword evidence="4 5" id="KW-0472">Membrane</keyword>
<reference evidence="7 8" key="1">
    <citation type="journal article" date="2016" name="Microb. Cell Fact.">
        <title>Dissection of exopolysaccharide biosynthesis in Kozakia baliensis.</title>
        <authorList>
            <person name="Brandt J.U."/>
            <person name="Jakob F."/>
            <person name="Behr J."/>
            <person name="Geissler A.J."/>
            <person name="Vogel R.F."/>
        </authorList>
    </citation>
    <scope>NUCLEOTIDE SEQUENCE [LARGE SCALE GENOMIC DNA]</scope>
    <source>
        <strain evidence="7 8">DSM 14400</strain>
    </source>
</reference>
<feature type="transmembrane region" description="Helical" evidence="5">
    <location>
        <begin position="211"/>
        <end position="234"/>
    </location>
</feature>
<sequence>MVSARIHLVDRQYRFVILGLLLVAGCVSYIDRTAIGVANLAIAHDFGLSFTQLGLILSSFAWAYMVCQIPAGILADRFSARFLIFASLMIWGVAQLLSGVASSAGMILVSRALLGIGEAPLFLAGTKVITQWFNARERGTPISLFNASSSLGQVLAPLLLGFVASRWGWHAMFVVLGLLSFVVAVGWISLHRPPPLAAVPARKQPFHFRRTLSQPVSWVLAGGFIGVIYLQWLYASWLPSYLQSNWHISIERASYLSALPQFFGFLGGIYGGPLIDRRTAKNIPPIKACHRPLVYALFLASLTTILAPFCQNLPEVIIMMSAALFFCGLASTCGWTLGTVVSAPETVATVEAIQNIGGSFGGVIAPIVTGGILARSGSYPLAMGTAGAIAALSAAIYGLGIKAARRS</sequence>
<feature type="transmembrane region" description="Helical" evidence="5">
    <location>
        <begin position="144"/>
        <end position="163"/>
    </location>
</feature>
<evidence type="ECO:0000313" key="8">
    <source>
        <dbReference type="Proteomes" id="UP000179145"/>
    </source>
</evidence>
<proteinExistence type="predicted"/>
<feature type="transmembrane region" description="Helical" evidence="5">
    <location>
        <begin position="169"/>
        <end position="190"/>
    </location>
</feature>
<name>A0A1D8UWM8_9PROT</name>
<feature type="transmembrane region" description="Helical" evidence="5">
    <location>
        <begin position="12"/>
        <end position="30"/>
    </location>
</feature>
<dbReference type="Gene3D" id="1.20.1250.20">
    <property type="entry name" value="MFS general substrate transporter like domains"/>
    <property type="match status" value="2"/>
</dbReference>
<feature type="transmembrane region" description="Helical" evidence="5">
    <location>
        <begin position="78"/>
        <end position="97"/>
    </location>
</feature>
<gene>
    <name evidence="7" type="ORF">A0U89_02185</name>
</gene>
<dbReference type="InterPro" id="IPR036259">
    <property type="entry name" value="MFS_trans_sf"/>
</dbReference>
<dbReference type="PROSITE" id="PS50850">
    <property type="entry name" value="MFS"/>
    <property type="match status" value="1"/>
</dbReference>
<feature type="transmembrane region" description="Helical" evidence="5">
    <location>
        <begin position="293"/>
        <end position="310"/>
    </location>
</feature>
<dbReference type="Proteomes" id="UP000179145">
    <property type="component" value="Chromosome"/>
</dbReference>
<feature type="transmembrane region" description="Helical" evidence="5">
    <location>
        <begin position="352"/>
        <end position="373"/>
    </location>
</feature>
<keyword evidence="2 5" id="KW-0812">Transmembrane</keyword>
<dbReference type="GO" id="GO:0022857">
    <property type="term" value="F:transmembrane transporter activity"/>
    <property type="evidence" value="ECO:0007669"/>
    <property type="project" value="InterPro"/>
</dbReference>
<keyword evidence="3 5" id="KW-1133">Transmembrane helix</keyword>
<evidence type="ECO:0000256" key="3">
    <source>
        <dbReference type="ARBA" id="ARBA00022989"/>
    </source>
</evidence>
<dbReference type="eggNOG" id="COG2271">
    <property type="taxonomic scope" value="Bacteria"/>
</dbReference>
<dbReference type="InterPro" id="IPR020846">
    <property type="entry name" value="MFS_dom"/>
</dbReference>
<dbReference type="STRING" id="153496.A0U89_02185"/>
<dbReference type="PANTHER" id="PTHR11662:SF399">
    <property type="entry name" value="FI19708P1-RELATED"/>
    <property type="match status" value="1"/>
</dbReference>
<accession>A0A1D8UWM8</accession>
<dbReference type="KEGG" id="kba:A0U89_02185"/>
<keyword evidence="8" id="KW-1185">Reference proteome</keyword>
<evidence type="ECO:0000256" key="1">
    <source>
        <dbReference type="ARBA" id="ARBA00004141"/>
    </source>
</evidence>
<dbReference type="PANTHER" id="PTHR11662">
    <property type="entry name" value="SOLUTE CARRIER FAMILY 17"/>
    <property type="match status" value="1"/>
</dbReference>
<feature type="transmembrane region" description="Helical" evidence="5">
    <location>
        <begin position="254"/>
        <end position="272"/>
    </location>
</feature>
<organism evidence="7 8">
    <name type="scientific">Kozakia baliensis</name>
    <dbReference type="NCBI Taxonomy" id="153496"/>
    <lineage>
        <taxon>Bacteria</taxon>
        <taxon>Pseudomonadati</taxon>
        <taxon>Pseudomonadota</taxon>
        <taxon>Alphaproteobacteria</taxon>
        <taxon>Acetobacterales</taxon>
        <taxon>Acetobacteraceae</taxon>
        <taxon>Kozakia</taxon>
    </lineage>
</organism>
<evidence type="ECO:0000256" key="4">
    <source>
        <dbReference type="ARBA" id="ARBA00023136"/>
    </source>
</evidence>
<evidence type="ECO:0000259" key="6">
    <source>
        <dbReference type="PROSITE" id="PS50850"/>
    </source>
</evidence>
<feature type="domain" description="Major facilitator superfamily (MFS) profile" evidence="6">
    <location>
        <begin position="17"/>
        <end position="405"/>
    </location>
</feature>
<comment type="subcellular location">
    <subcellularLocation>
        <location evidence="1">Membrane</location>
        <topology evidence="1">Multi-pass membrane protein</topology>
    </subcellularLocation>
</comment>
<dbReference type="CDD" id="cd17319">
    <property type="entry name" value="MFS_ExuT_GudP_like"/>
    <property type="match status" value="1"/>
</dbReference>
<dbReference type="EMBL" id="CP014674">
    <property type="protein sequence ID" value="AOX18054.1"/>
    <property type="molecule type" value="Genomic_DNA"/>
</dbReference>
<feature type="transmembrane region" description="Helical" evidence="5">
    <location>
        <begin position="103"/>
        <end position="123"/>
    </location>
</feature>
<feature type="transmembrane region" description="Helical" evidence="5">
    <location>
        <begin position="42"/>
        <end position="66"/>
    </location>
</feature>
<evidence type="ECO:0000256" key="2">
    <source>
        <dbReference type="ARBA" id="ARBA00022692"/>
    </source>
</evidence>
<feature type="transmembrane region" description="Helical" evidence="5">
    <location>
        <begin position="316"/>
        <end position="340"/>
    </location>
</feature>
<dbReference type="PROSITE" id="PS51257">
    <property type="entry name" value="PROKAR_LIPOPROTEIN"/>
    <property type="match status" value="1"/>
</dbReference>
<dbReference type="Pfam" id="PF07690">
    <property type="entry name" value="MFS_1"/>
    <property type="match status" value="1"/>
</dbReference>
<dbReference type="InterPro" id="IPR050382">
    <property type="entry name" value="MFS_Na/Anion_cotransporter"/>
</dbReference>